<dbReference type="GO" id="GO:0005743">
    <property type="term" value="C:mitochondrial inner membrane"/>
    <property type="evidence" value="ECO:0007669"/>
    <property type="project" value="TreeGrafter"/>
</dbReference>
<reference evidence="1 2" key="1">
    <citation type="journal article" date="2018" name="Nat. Ecol. Evol.">
        <title>Shark genomes provide insights into elasmobranch evolution and the origin of vertebrates.</title>
        <authorList>
            <person name="Hara Y"/>
            <person name="Yamaguchi K"/>
            <person name="Onimaru K"/>
            <person name="Kadota M"/>
            <person name="Koyanagi M"/>
            <person name="Keeley SD"/>
            <person name="Tatsumi K"/>
            <person name="Tanaka K"/>
            <person name="Motone F"/>
            <person name="Kageyama Y"/>
            <person name="Nozu R"/>
            <person name="Adachi N"/>
            <person name="Nishimura O"/>
            <person name="Nakagawa R"/>
            <person name="Tanegashima C"/>
            <person name="Kiyatake I"/>
            <person name="Matsumoto R"/>
            <person name="Murakumo K"/>
            <person name="Nishida K"/>
            <person name="Terakita A"/>
            <person name="Kuratani S"/>
            <person name="Sato K"/>
            <person name="Hyodo S Kuraku.S."/>
        </authorList>
    </citation>
    <scope>NUCLEOTIDE SEQUENCE [LARGE SCALE GENOMIC DNA]</scope>
</reference>
<dbReference type="InterPro" id="IPR053035">
    <property type="entry name" value="Mitochondrial_GEF_domain"/>
</dbReference>
<dbReference type="GO" id="GO:0070131">
    <property type="term" value="P:positive regulation of mitochondrial translation"/>
    <property type="evidence" value="ECO:0007669"/>
    <property type="project" value="TreeGrafter"/>
</dbReference>
<gene>
    <name evidence="1" type="ORF">scyTo_0012264</name>
</gene>
<keyword evidence="2" id="KW-1185">Reference proteome</keyword>
<name>A0A401P5F4_SCYTO</name>
<dbReference type="AlphaFoldDB" id="A0A401P5F4"/>
<evidence type="ECO:0000313" key="2">
    <source>
        <dbReference type="Proteomes" id="UP000288216"/>
    </source>
</evidence>
<proteinExistence type="predicted"/>
<dbReference type="GO" id="GO:0019843">
    <property type="term" value="F:rRNA binding"/>
    <property type="evidence" value="ECO:0007669"/>
    <property type="project" value="TreeGrafter"/>
</dbReference>
<sequence>MGNNAYGQCGRRIVDSEIYSSSQIIHQIDDLDNNVVEVNVPKHLPFKGVGKIKQAARGGTHAAILNREGNVFV</sequence>
<dbReference type="STRING" id="75743.A0A401P5F4"/>
<dbReference type="PANTHER" id="PTHR46337:SF1">
    <property type="entry name" value="RCC1-LIKE G EXCHANGING FACTOR-LIKE PROTEIN"/>
    <property type="match status" value="1"/>
</dbReference>
<accession>A0A401P5F4</accession>
<dbReference type="Gene3D" id="2.130.10.30">
    <property type="entry name" value="Regulator of chromosome condensation 1/beta-lactamase-inhibitor protein II"/>
    <property type="match status" value="1"/>
</dbReference>
<evidence type="ECO:0000313" key="1">
    <source>
        <dbReference type="EMBL" id="GCB68326.1"/>
    </source>
</evidence>
<dbReference type="OrthoDB" id="70707at2759"/>
<dbReference type="SUPFAM" id="SSF50985">
    <property type="entry name" value="RCC1/BLIP-II"/>
    <property type="match status" value="1"/>
</dbReference>
<organism evidence="1 2">
    <name type="scientific">Scyliorhinus torazame</name>
    <name type="common">Cloudy catshark</name>
    <name type="synonym">Catulus torazame</name>
    <dbReference type="NCBI Taxonomy" id="75743"/>
    <lineage>
        <taxon>Eukaryota</taxon>
        <taxon>Metazoa</taxon>
        <taxon>Chordata</taxon>
        <taxon>Craniata</taxon>
        <taxon>Vertebrata</taxon>
        <taxon>Chondrichthyes</taxon>
        <taxon>Elasmobranchii</taxon>
        <taxon>Galeomorphii</taxon>
        <taxon>Galeoidea</taxon>
        <taxon>Carcharhiniformes</taxon>
        <taxon>Scyliorhinidae</taxon>
        <taxon>Scyliorhinus</taxon>
    </lineage>
</organism>
<dbReference type="GO" id="GO:0005085">
    <property type="term" value="F:guanyl-nucleotide exchange factor activity"/>
    <property type="evidence" value="ECO:0007669"/>
    <property type="project" value="TreeGrafter"/>
</dbReference>
<comment type="caution">
    <text evidence="1">The sequence shown here is derived from an EMBL/GenBank/DDBJ whole genome shotgun (WGS) entry which is preliminary data.</text>
</comment>
<dbReference type="PANTHER" id="PTHR46337">
    <property type="entry name" value="RCC1-LIKE G EXCHANGING FACTOR-LIKE PROTEIN"/>
    <property type="match status" value="1"/>
</dbReference>
<dbReference type="Proteomes" id="UP000288216">
    <property type="component" value="Unassembled WGS sequence"/>
</dbReference>
<protein>
    <submittedName>
        <fullName evidence="1">Uncharacterized protein</fullName>
    </submittedName>
</protein>
<dbReference type="EMBL" id="BFAA01005869">
    <property type="protein sequence ID" value="GCB68326.1"/>
    <property type="molecule type" value="Genomic_DNA"/>
</dbReference>
<dbReference type="InterPro" id="IPR009091">
    <property type="entry name" value="RCC1/BLIP-II"/>
</dbReference>